<evidence type="ECO:0000313" key="2">
    <source>
        <dbReference type="EMBL" id="KAF2161363.1"/>
    </source>
</evidence>
<dbReference type="EMBL" id="ML993619">
    <property type="protein sequence ID" value="KAF2161363.1"/>
    <property type="molecule type" value="Genomic_DNA"/>
</dbReference>
<dbReference type="RefSeq" id="XP_033662252.1">
    <property type="nucleotide sequence ID" value="XM_033808873.1"/>
</dbReference>
<keyword evidence="3" id="KW-1185">Reference proteome</keyword>
<dbReference type="Proteomes" id="UP000799537">
    <property type="component" value="Unassembled WGS sequence"/>
</dbReference>
<evidence type="ECO:0000256" key="1">
    <source>
        <dbReference type="SAM" id="MobiDB-lite"/>
    </source>
</evidence>
<evidence type="ECO:0000313" key="3">
    <source>
        <dbReference type="Proteomes" id="UP000799537"/>
    </source>
</evidence>
<dbReference type="GeneID" id="54562145"/>
<proteinExistence type="predicted"/>
<reference evidence="2" key="1">
    <citation type="journal article" date="2020" name="Stud. Mycol.">
        <title>101 Dothideomycetes genomes: a test case for predicting lifestyles and emergence of pathogens.</title>
        <authorList>
            <person name="Haridas S."/>
            <person name="Albert R."/>
            <person name="Binder M."/>
            <person name="Bloem J."/>
            <person name="Labutti K."/>
            <person name="Salamov A."/>
            <person name="Andreopoulos B."/>
            <person name="Baker S."/>
            <person name="Barry K."/>
            <person name="Bills G."/>
            <person name="Bluhm B."/>
            <person name="Cannon C."/>
            <person name="Castanera R."/>
            <person name="Culley D."/>
            <person name="Daum C."/>
            <person name="Ezra D."/>
            <person name="Gonzalez J."/>
            <person name="Henrissat B."/>
            <person name="Kuo A."/>
            <person name="Liang C."/>
            <person name="Lipzen A."/>
            <person name="Lutzoni F."/>
            <person name="Magnuson J."/>
            <person name="Mondo S."/>
            <person name="Nolan M."/>
            <person name="Ohm R."/>
            <person name="Pangilinan J."/>
            <person name="Park H.-J."/>
            <person name="Ramirez L."/>
            <person name="Alfaro M."/>
            <person name="Sun H."/>
            <person name="Tritt A."/>
            <person name="Yoshinaga Y."/>
            <person name="Zwiers L.-H."/>
            <person name="Turgeon B."/>
            <person name="Goodwin S."/>
            <person name="Spatafora J."/>
            <person name="Crous P."/>
            <person name="Grigoriev I."/>
        </authorList>
    </citation>
    <scope>NUCLEOTIDE SEQUENCE</scope>
    <source>
        <strain evidence="2">ATCC 36951</strain>
    </source>
</reference>
<feature type="region of interest" description="Disordered" evidence="1">
    <location>
        <begin position="59"/>
        <end position="83"/>
    </location>
</feature>
<protein>
    <submittedName>
        <fullName evidence="2">Uncharacterized protein</fullName>
    </submittedName>
</protein>
<organism evidence="2 3">
    <name type="scientific">Zasmidium cellare ATCC 36951</name>
    <dbReference type="NCBI Taxonomy" id="1080233"/>
    <lineage>
        <taxon>Eukaryota</taxon>
        <taxon>Fungi</taxon>
        <taxon>Dikarya</taxon>
        <taxon>Ascomycota</taxon>
        <taxon>Pezizomycotina</taxon>
        <taxon>Dothideomycetes</taxon>
        <taxon>Dothideomycetidae</taxon>
        <taxon>Mycosphaerellales</taxon>
        <taxon>Mycosphaerellaceae</taxon>
        <taxon>Zasmidium</taxon>
    </lineage>
</organism>
<accession>A0A6A6C355</accession>
<dbReference type="AlphaFoldDB" id="A0A6A6C355"/>
<feature type="compositionally biased region" description="Basic and acidic residues" evidence="1">
    <location>
        <begin position="65"/>
        <end position="80"/>
    </location>
</feature>
<gene>
    <name evidence="2" type="ORF">M409DRAFT_28098</name>
</gene>
<sequence length="307" mass="34263">MAGANHTEYADVDDTELAITVGAHALIKPKLDASDHQQITVRKGVSATTIEKYIQKTLGQEDLPDEKRPGISLTEQEKTPPDTAKGQISMLLVGLCADSVQLPEYKVNAKAATPPNLYYLPKDTKVLRVATLIKENVVNADLFALVDQRDGLCEAYKISSKNCFYFPAFRTKTKNRQVRATEWQSIVRAAVINIASVGKPSPEAELDVLLCDFFDKNAEMDMDEVYKRLPGCWADTGVDYGVEVLDSVRKAVRFCCVVVEARLRRGFLLLVCHRIKRTPDDWEYNKEATLLECERMAGAMCDLKARG</sequence>
<name>A0A6A6C355_ZASCE</name>